<dbReference type="AlphaFoldDB" id="I3V4K3"/>
<evidence type="ECO:0000313" key="1">
    <source>
        <dbReference type="EMBL" id="AFK72674.1"/>
    </source>
</evidence>
<name>I3V4K3_PSEPU</name>
<dbReference type="KEGG" id="ppi:YSA_10885"/>
<evidence type="ECO:0000313" key="2">
    <source>
        <dbReference type="Proteomes" id="UP000005268"/>
    </source>
</evidence>
<accession>I3V4K3</accession>
<dbReference type="HOGENOM" id="CLU_3366720_0_0_6"/>
<dbReference type="Proteomes" id="UP000005268">
    <property type="component" value="Chromosome"/>
</dbReference>
<reference evidence="1 2" key="1">
    <citation type="journal article" date="2012" name="J. Bacteriol.">
        <title>Complete Genome Sequence of the Naphthalene-Degrading Pseudomonas putida Strain ND6.</title>
        <authorList>
            <person name="Li S."/>
            <person name="Zhao H."/>
            <person name="Li Y."/>
            <person name="Niu S."/>
            <person name="Cai B."/>
        </authorList>
    </citation>
    <scope>NUCLEOTIDE SEQUENCE [LARGE SCALE GENOMIC DNA]</scope>
    <source>
        <strain evidence="1 2">ND6</strain>
    </source>
</reference>
<gene>
    <name evidence="1" type="ORF">YSA_10885</name>
</gene>
<dbReference type="EMBL" id="CP003588">
    <property type="protein sequence ID" value="AFK72674.1"/>
    <property type="molecule type" value="Genomic_DNA"/>
</dbReference>
<organism evidence="1 2">
    <name type="scientific">Pseudomonas putida ND6</name>
    <dbReference type="NCBI Taxonomy" id="231023"/>
    <lineage>
        <taxon>Bacteria</taxon>
        <taxon>Pseudomonadati</taxon>
        <taxon>Pseudomonadota</taxon>
        <taxon>Gammaproteobacteria</taxon>
        <taxon>Pseudomonadales</taxon>
        <taxon>Pseudomonadaceae</taxon>
        <taxon>Pseudomonas</taxon>
    </lineage>
</organism>
<proteinExistence type="predicted"/>
<protein>
    <submittedName>
        <fullName evidence="1">Uncharacterized protein</fullName>
    </submittedName>
</protein>
<sequence>MSPGADMLKDLSTAIKSIDAQVLVPNLSGNGPSSE</sequence>